<evidence type="ECO:0000256" key="1">
    <source>
        <dbReference type="SAM" id="MobiDB-lite"/>
    </source>
</evidence>
<dbReference type="AlphaFoldDB" id="A0A7S2NM07"/>
<accession>A0A7S2NM07</accession>
<dbReference type="InterPro" id="IPR036877">
    <property type="entry name" value="SUI1_dom_sf"/>
</dbReference>
<dbReference type="EMBL" id="HBGU01080022">
    <property type="protein sequence ID" value="CAD9547242.1"/>
    <property type="molecule type" value="Transcribed_RNA"/>
</dbReference>
<reference evidence="3" key="1">
    <citation type="submission" date="2021-01" db="EMBL/GenBank/DDBJ databases">
        <authorList>
            <person name="Corre E."/>
            <person name="Pelletier E."/>
            <person name="Niang G."/>
            <person name="Scheremetjew M."/>
            <person name="Finn R."/>
            <person name="Kale V."/>
            <person name="Holt S."/>
            <person name="Cochrane G."/>
            <person name="Meng A."/>
            <person name="Brown T."/>
            <person name="Cohen L."/>
        </authorList>
    </citation>
    <scope>NUCLEOTIDE SEQUENCE</scope>
    <source>
        <strain evidence="3">UTEX LB 985</strain>
    </source>
</reference>
<evidence type="ECO:0000313" key="3">
    <source>
        <dbReference type="EMBL" id="CAD9547242.1"/>
    </source>
</evidence>
<sequence length="150" mass="16806">MASSTTMASKEVRRRFLRRLEAWTRVSGGTLDKTMHSKGEPPKVVITSEQRRGHHVTLVSELQAYVLDPYQTARELQAICGATANVEEEALKSGAQRRVVCVQGLWDRTIAEWLGTRHGLPERCVDNRAALKGGSHSQKKDKKATNVRRN</sequence>
<dbReference type="InterPro" id="IPR001950">
    <property type="entry name" value="SUI1"/>
</dbReference>
<gene>
    <name evidence="3" type="ORF">CBRE1094_LOCUS43677</name>
</gene>
<dbReference type="PANTHER" id="PTHR12217:SF4">
    <property type="entry name" value="EUKARYOTIC TRANSLATION INITIATION FACTOR 2D"/>
    <property type="match status" value="1"/>
</dbReference>
<feature type="region of interest" description="Disordered" evidence="1">
    <location>
        <begin position="131"/>
        <end position="150"/>
    </location>
</feature>
<dbReference type="Pfam" id="PF01253">
    <property type="entry name" value="SUI1"/>
    <property type="match status" value="1"/>
</dbReference>
<feature type="compositionally biased region" description="Basic residues" evidence="1">
    <location>
        <begin position="137"/>
        <end position="150"/>
    </location>
</feature>
<dbReference type="GO" id="GO:0001731">
    <property type="term" value="P:formation of translation preinitiation complex"/>
    <property type="evidence" value="ECO:0007669"/>
    <property type="project" value="InterPro"/>
</dbReference>
<protein>
    <recommendedName>
        <fullName evidence="2">SUI1 domain-containing protein</fullName>
    </recommendedName>
</protein>
<evidence type="ECO:0000259" key="2">
    <source>
        <dbReference type="Pfam" id="PF01253"/>
    </source>
</evidence>
<dbReference type="Gene3D" id="3.30.780.10">
    <property type="entry name" value="SUI1-like domain"/>
    <property type="match status" value="1"/>
</dbReference>
<dbReference type="InterPro" id="IPR039757">
    <property type="entry name" value="EIF2D"/>
</dbReference>
<dbReference type="SUPFAM" id="SSF55159">
    <property type="entry name" value="eIF1-like"/>
    <property type="match status" value="1"/>
</dbReference>
<proteinExistence type="predicted"/>
<dbReference type="PANTHER" id="PTHR12217">
    <property type="entry name" value="EUKARYOTIC TRANSLATION INITIATION FACTOR 2D"/>
    <property type="match status" value="1"/>
</dbReference>
<name>A0A7S2NM07_9EUKA</name>
<feature type="domain" description="SUI1" evidence="2">
    <location>
        <begin position="41"/>
        <end position="120"/>
    </location>
</feature>
<dbReference type="GO" id="GO:0003743">
    <property type="term" value="F:translation initiation factor activity"/>
    <property type="evidence" value="ECO:0007669"/>
    <property type="project" value="InterPro"/>
</dbReference>
<organism evidence="3">
    <name type="scientific">Haptolina brevifila</name>
    <dbReference type="NCBI Taxonomy" id="156173"/>
    <lineage>
        <taxon>Eukaryota</taxon>
        <taxon>Haptista</taxon>
        <taxon>Haptophyta</taxon>
        <taxon>Prymnesiophyceae</taxon>
        <taxon>Prymnesiales</taxon>
        <taxon>Prymnesiaceae</taxon>
        <taxon>Haptolina</taxon>
    </lineage>
</organism>